<dbReference type="PROSITE" id="PS00380">
    <property type="entry name" value="RHODANESE_1"/>
    <property type="match status" value="1"/>
</dbReference>
<dbReference type="CDD" id="cd01449">
    <property type="entry name" value="TST_Repeat_2"/>
    <property type="match status" value="1"/>
</dbReference>
<dbReference type="CDD" id="cd01448">
    <property type="entry name" value="TST_Repeat_1"/>
    <property type="match status" value="1"/>
</dbReference>
<evidence type="ECO:0000256" key="1">
    <source>
        <dbReference type="ARBA" id="ARBA00022679"/>
    </source>
</evidence>
<proteinExistence type="predicted"/>
<evidence type="ECO:0000259" key="3">
    <source>
        <dbReference type="PROSITE" id="PS50206"/>
    </source>
</evidence>
<dbReference type="PANTHER" id="PTHR11364:SF27">
    <property type="entry name" value="SULFURTRANSFERASE"/>
    <property type="match status" value="1"/>
</dbReference>
<gene>
    <name evidence="4" type="ORF">ACFSB2_01270</name>
</gene>
<dbReference type="GO" id="GO:0016740">
    <property type="term" value="F:transferase activity"/>
    <property type="evidence" value="ECO:0007669"/>
    <property type="project" value="UniProtKB-KW"/>
</dbReference>
<name>A0ABW4JCE6_9BACL</name>
<dbReference type="EMBL" id="JBHUCX010000004">
    <property type="protein sequence ID" value="MFD1673353.1"/>
    <property type="molecule type" value="Genomic_DNA"/>
</dbReference>
<keyword evidence="2" id="KW-0677">Repeat</keyword>
<dbReference type="Pfam" id="PF00581">
    <property type="entry name" value="Rhodanese"/>
    <property type="match status" value="2"/>
</dbReference>
<dbReference type="SUPFAM" id="SSF52821">
    <property type="entry name" value="Rhodanese/Cell cycle control phosphatase"/>
    <property type="match status" value="2"/>
</dbReference>
<dbReference type="PROSITE" id="PS50206">
    <property type="entry name" value="RHODANESE_3"/>
    <property type="match status" value="2"/>
</dbReference>
<dbReference type="Proteomes" id="UP001597079">
    <property type="component" value="Unassembled WGS sequence"/>
</dbReference>
<evidence type="ECO:0000256" key="2">
    <source>
        <dbReference type="ARBA" id="ARBA00022737"/>
    </source>
</evidence>
<dbReference type="InterPro" id="IPR001763">
    <property type="entry name" value="Rhodanese-like_dom"/>
</dbReference>
<accession>A0ABW4JCE6</accession>
<sequence length="275" mass="30500">MLIGADELHQRLAESDLVILDCRFRLSDPDWGNQMYQKSHIPGAYYFDLERDLSSPKHEHGGRHPLPDLDVFANKLGHAGVTDTSTVVVYDSGEGMATRAWWLARYVGLDDVLVLDGGYQAWLDAGYPCSTQAPPLVDRDYDPDIQHGWVVDAQEVRRIVAGQADAILIDARAHDRYSGEVEPIDAVAGHIPGAVNYPWQNGLNEKGMWKAERMQKARFSEVLAEKLPIVVYCGSGVTACADIFALKLAGAKTVRLYAGSWSDWISYRENPVAKS</sequence>
<dbReference type="EC" id="2.8.1.-" evidence="4"/>
<keyword evidence="1 4" id="KW-0808">Transferase</keyword>
<dbReference type="PANTHER" id="PTHR11364">
    <property type="entry name" value="THIOSULFATE SULFERTANSFERASE"/>
    <property type="match status" value="1"/>
</dbReference>
<dbReference type="RefSeq" id="WP_377940723.1">
    <property type="nucleotide sequence ID" value="NZ_JBHUCX010000004.1"/>
</dbReference>
<feature type="domain" description="Rhodanese" evidence="3">
    <location>
        <begin position="13"/>
        <end position="131"/>
    </location>
</feature>
<dbReference type="InterPro" id="IPR045078">
    <property type="entry name" value="TST/MPST-like"/>
</dbReference>
<organism evidence="4 5">
    <name type="scientific">Alicyclobacillus fodiniaquatilis</name>
    <dbReference type="NCBI Taxonomy" id="1661150"/>
    <lineage>
        <taxon>Bacteria</taxon>
        <taxon>Bacillati</taxon>
        <taxon>Bacillota</taxon>
        <taxon>Bacilli</taxon>
        <taxon>Bacillales</taxon>
        <taxon>Alicyclobacillaceae</taxon>
        <taxon>Alicyclobacillus</taxon>
    </lineage>
</organism>
<dbReference type="InterPro" id="IPR001307">
    <property type="entry name" value="Thiosulphate_STrfase_CS"/>
</dbReference>
<dbReference type="InterPro" id="IPR036873">
    <property type="entry name" value="Rhodanese-like_dom_sf"/>
</dbReference>
<evidence type="ECO:0000313" key="4">
    <source>
        <dbReference type="EMBL" id="MFD1673353.1"/>
    </source>
</evidence>
<feature type="domain" description="Rhodanese" evidence="3">
    <location>
        <begin position="162"/>
        <end position="273"/>
    </location>
</feature>
<dbReference type="SMART" id="SM00450">
    <property type="entry name" value="RHOD"/>
    <property type="match status" value="2"/>
</dbReference>
<evidence type="ECO:0000313" key="5">
    <source>
        <dbReference type="Proteomes" id="UP001597079"/>
    </source>
</evidence>
<comment type="caution">
    <text evidence="4">The sequence shown here is derived from an EMBL/GenBank/DDBJ whole genome shotgun (WGS) entry which is preliminary data.</text>
</comment>
<keyword evidence="5" id="KW-1185">Reference proteome</keyword>
<dbReference type="Gene3D" id="3.40.250.10">
    <property type="entry name" value="Rhodanese-like domain"/>
    <property type="match status" value="2"/>
</dbReference>
<reference evidence="5" key="1">
    <citation type="journal article" date="2019" name="Int. J. Syst. Evol. Microbiol.">
        <title>The Global Catalogue of Microorganisms (GCM) 10K type strain sequencing project: providing services to taxonomists for standard genome sequencing and annotation.</title>
        <authorList>
            <consortium name="The Broad Institute Genomics Platform"/>
            <consortium name="The Broad Institute Genome Sequencing Center for Infectious Disease"/>
            <person name="Wu L."/>
            <person name="Ma J."/>
        </authorList>
    </citation>
    <scope>NUCLEOTIDE SEQUENCE [LARGE SCALE GENOMIC DNA]</scope>
    <source>
        <strain evidence="5">CGMCC 1.12286</strain>
    </source>
</reference>
<protein>
    <submittedName>
        <fullName evidence="4">Sulfurtransferase</fullName>
        <ecNumber evidence="4">2.8.1.-</ecNumber>
    </submittedName>
</protein>